<evidence type="ECO:0000313" key="2">
    <source>
        <dbReference type="EMBL" id="OCF29751.1"/>
    </source>
</evidence>
<dbReference type="EMBL" id="CP144541">
    <property type="protein sequence ID" value="WVW80591.1"/>
    <property type="molecule type" value="Genomic_DNA"/>
</dbReference>
<protein>
    <submittedName>
        <fullName evidence="2">Uncharacterized protein</fullName>
    </submittedName>
</protein>
<feature type="region of interest" description="Disordered" evidence="1">
    <location>
        <begin position="1"/>
        <end position="53"/>
    </location>
</feature>
<reference evidence="3" key="4">
    <citation type="submission" date="2024-02" db="EMBL/GenBank/DDBJ databases">
        <title>Comparative genomics of Cryptococcus and Kwoniella reveals pathogenesis evolution and contrasting modes of karyotype evolution via chromosome fusion or intercentromeric recombination.</title>
        <authorList>
            <person name="Coelho M.A."/>
            <person name="David-Palma M."/>
            <person name="Shea T."/>
            <person name="Bowers K."/>
            <person name="McGinley-Smith S."/>
            <person name="Mohammad A.W."/>
            <person name="Gnirke A."/>
            <person name="Yurkov A.M."/>
            <person name="Nowrousian M."/>
            <person name="Sun S."/>
            <person name="Cuomo C.A."/>
            <person name="Heitman J."/>
        </authorList>
    </citation>
    <scope>NUCLEOTIDE SEQUENCE</scope>
    <source>
        <strain evidence="3">CBS 10118</strain>
    </source>
</reference>
<feature type="compositionally biased region" description="Basic residues" evidence="1">
    <location>
        <begin position="18"/>
        <end position="27"/>
    </location>
</feature>
<dbReference type="VEuPathDB" id="FungiDB:I302_01264"/>
<sequence>MTKRAKLPKPPYALPSKLQHKLKKKRNFPSIKQDLDGPGNDPPHPYKRRRLSTSLDVHSSLPISLLSEKERINLPIIPRLVLTSPTPPPRGPSPATLISVETFEQIFYHLRDGIMKLPLPDLPINLKTPTRHTEDIDNQRLTNEEVSTYKRFLVKRQLNDMSKVCRNWRDRARDTRHGNEVIIIGEDDGHRAFRNPSAWFPLHSTKPLNLTVQVFLPTFIKIINALADIATPININKLTILHSFRQEGRPDELFDQELGDNGKPKYSIEKIDKFLEKIKPRSVHVEWYAGELILTKNCINSIAKTVKRAQWDPEVLEQKLEKGTKVKTRDYDLPYDWDMKNELSTVMTNRMLIVWRDCMVDFALRANHMMILKELRESANFGAIKKFDYHVVTIPLRTVKKQHPLPRPYDSPIPPVGSLRSIDNILMWDLRWRDPKWLRRRNKAAAKQRDESYNWEDHVPDPPIEWTVWGPFDMWKQQKDRKAFKGEGKLIPWKGRQEEIDEAIAQFILLKAEGWVKGYDWIDKSEKENFEDMIHFVVERKHKVKKGPKVFNNNNFLLALHHEGRILDEDLIRSRILEVKSRGNKDLVRAMNEEMAYINAPEWRQEEYNRDYIRVWLTLQSEDEKKMLVEKLRKKYKTKGLYTVMNWALWHPSSPGIKFCVEPRLI</sequence>
<evidence type="ECO:0000313" key="4">
    <source>
        <dbReference type="Proteomes" id="UP000092730"/>
    </source>
</evidence>
<evidence type="ECO:0000256" key="1">
    <source>
        <dbReference type="SAM" id="MobiDB-lite"/>
    </source>
</evidence>
<organism evidence="2">
    <name type="scientific">Kwoniella bestiolae CBS 10118</name>
    <dbReference type="NCBI Taxonomy" id="1296100"/>
    <lineage>
        <taxon>Eukaryota</taxon>
        <taxon>Fungi</taxon>
        <taxon>Dikarya</taxon>
        <taxon>Basidiomycota</taxon>
        <taxon>Agaricomycotina</taxon>
        <taxon>Tremellomycetes</taxon>
        <taxon>Tremellales</taxon>
        <taxon>Cryptococcaceae</taxon>
        <taxon>Kwoniella</taxon>
    </lineage>
</organism>
<dbReference type="KEGG" id="kbi:30205663"/>
<evidence type="ECO:0000313" key="3">
    <source>
        <dbReference type="EMBL" id="WVW80591.1"/>
    </source>
</evidence>
<accession>A0A1B9GFM7</accession>
<dbReference type="Proteomes" id="UP000092730">
    <property type="component" value="Chromosome 1"/>
</dbReference>
<dbReference type="GeneID" id="30205663"/>
<proteinExistence type="predicted"/>
<reference evidence="2" key="1">
    <citation type="submission" date="2013-07" db="EMBL/GenBank/DDBJ databases">
        <title>The Genome Sequence of Cryptococcus bestiolae CBS10118.</title>
        <authorList>
            <consortium name="The Broad Institute Genome Sequencing Platform"/>
            <person name="Cuomo C."/>
            <person name="Litvintseva A."/>
            <person name="Chen Y."/>
            <person name="Heitman J."/>
            <person name="Sun S."/>
            <person name="Springer D."/>
            <person name="Dromer F."/>
            <person name="Young S.K."/>
            <person name="Zeng Q."/>
            <person name="Gargeya S."/>
            <person name="Fitzgerald M."/>
            <person name="Abouelleil A."/>
            <person name="Alvarado L."/>
            <person name="Berlin A.M."/>
            <person name="Chapman S.B."/>
            <person name="Dewar J."/>
            <person name="Goldberg J."/>
            <person name="Griggs A."/>
            <person name="Gujja S."/>
            <person name="Hansen M."/>
            <person name="Howarth C."/>
            <person name="Imamovic A."/>
            <person name="Larimer J."/>
            <person name="McCowan C."/>
            <person name="Murphy C."/>
            <person name="Pearson M."/>
            <person name="Priest M."/>
            <person name="Roberts A."/>
            <person name="Saif S."/>
            <person name="Shea T."/>
            <person name="Sykes S."/>
            <person name="Wortman J."/>
            <person name="Nusbaum C."/>
            <person name="Birren B."/>
        </authorList>
    </citation>
    <scope>NUCLEOTIDE SEQUENCE [LARGE SCALE GENOMIC DNA]</scope>
    <source>
        <strain evidence="2">CBS 10118</strain>
    </source>
</reference>
<dbReference type="RefSeq" id="XP_019050821.1">
    <property type="nucleotide sequence ID" value="XM_019187943.1"/>
</dbReference>
<keyword evidence="4" id="KW-1185">Reference proteome</keyword>
<name>A0A1B9GFM7_9TREE</name>
<reference evidence="3" key="2">
    <citation type="submission" date="2013-07" db="EMBL/GenBank/DDBJ databases">
        <authorList>
            <consortium name="The Broad Institute Genome Sequencing Platform"/>
            <person name="Cuomo C."/>
            <person name="Litvintseva A."/>
            <person name="Chen Y."/>
            <person name="Heitman J."/>
            <person name="Sun S."/>
            <person name="Springer D."/>
            <person name="Dromer F."/>
            <person name="Young S.K."/>
            <person name="Zeng Q."/>
            <person name="Gargeya S."/>
            <person name="Fitzgerald M."/>
            <person name="Abouelleil A."/>
            <person name="Alvarado L."/>
            <person name="Berlin A.M."/>
            <person name="Chapman S.B."/>
            <person name="Dewar J."/>
            <person name="Goldberg J."/>
            <person name="Griggs A."/>
            <person name="Gujja S."/>
            <person name="Hansen M."/>
            <person name="Howarth C."/>
            <person name="Imamovic A."/>
            <person name="Larimer J."/>
            <person name="McCowan C."/>
            <person name="Murphy C."/>
            <person name="Pearson M."/>
            <person name="Priest M."/>
            <person name="Roberts A."/>
            <person name="Saif S."/>
            <person name="Shea T."/>
            <person name="Sykes S."/>
            <person name="Wortman J."/>
            <person name="Nusbaum C."/>
            <person name="Birren B."/>
        </authorList>
    </citation>
    <scope>NUCLEOTIDE SEQUENCE</scope>
    <source>
        <strain evidence="3">CBS 10118</strain>
    </source>
</reference>
<dbReference type="EMBL" id="KI894018">
    <property type="protein sequence ID" value="OCF29751.1"/>
    <property type="molecule type" value="Genomic_DNA"/>
</dbReference>
<dbReference type="AlphaFoldDB" id="A0A1B9GFM7"/>
<reference evidence="2" key="3">
    <citation type="submission" date="2014-01" db="EMBL/GenBank/DDBJ databases">
        <title>Evolution of pathogenesis and genome organization in the Tremellales.</title>
        <authorList>
            <person name="Cuomo C."/>
            <person name="Litvintseva A."/>
            <person name="Heitman J."/>
            <person name="Chen Y."/>
            <person name="Sun S."/>
            <person name="Springer D."/>
            <person name="Dromer F."/>
            <person name="Young S."/>
            <person name="Zeng Q."/>
            <person name="Chapman S."/>
            <person name="Gujja S."/>
            <person name="Saif S."/>
            <person name="Birren B."/>
        </authorList>
    </citation>
    <scope>NUCLEOTIDE SEQUENCE</scope>
    <source>
        <strain evidence="2">CBS 10118</strain>
    </source>
</reference>
<gene>
    <name evidence="2" type="ORF">I302_01264</name>
    <name evidence="3" type="ORF">I302_102577</name>
</gene>
<dbReference type="OrthoDB" id="2563157at2759"/>